<dbReference type="PANTHER" id="PTHR14241">
    <property type="entry name" value="INTERFERON-INDUCED PROTEIN 44"/>
    <property type="match status" value="1"/>
</dbReference>
<reference evidence="1 2" key="1">
    <citation type="submission" date="2020-02" db="EMBL/GenBank/DDBJ databases">
        <title>A chromosome-scale genome assembly of the black bullhead catfish (Ameiurus melas).</title>
        <authorList>
            <person name="Wen M."/>
            <person name="Zham M."/>
            <person name="Cabau C."/>
            <person name="Klopp C."/>
            <person name="Donnadieu C."/>
            <person name="Roques C."/>
            <person name="Bouchez O."/>
            <person name="Lampietro C."/>
            <person name="Jouanno E."/>
            <person name="Herpin A."/>
            <person name="Louis A."/>
            <person name="Berthelot C."/>
            <person name="Parey E."/>
            <person name="Roest-Crollius H."/>
            <person name="Braasch I."/>
            <person name="Postlethwait J."/>
            <person name="Robinson-Rechavi M."/>
            <person name="Echchiki A."/>
            <person name="Begum T."/>
            <person name="Montfort J."/>
            <person name="Schartl M."/>
            <person name="Bobe J."/>
            <person name="Guiguen Y."/>
        </authorList>
    </citation>
    <scope>NUCLEOTIDE SEQUENCE [LARGE SCALE GENOMIC DNA]</scope>
    <source>
        <strain evidence="1">M_S1</strain>
        <tissue evidence="1">Blood</tissue>
    </source>
</reference>
<protein>
    <submittedName>
        <fullName evidence="1">Uncharacterized protein</fullName>
    </submittedName>
</protein>
<dbReference type="GO" id="GO:0006955">
    <property type="term" value="P:immune response"/>
    <property type="evidence" value="ECO:0007669"/>
    <property type="project" value="TreeGrafter"/>
</dbReference>
<gene>
    <name evidence="1" type="ORF">AMELA_G00234080</name>
</gene>
<accession>A0A7J6A0F2</accession>
<organism evidence="1 2">
    <name type="scientific">Ameiurus melas</name>
    <name type="common">Black bullhead</name>
    <name type="synonym">Silurus melas</name>
    <dbReference type="NCBI Taxonomy" id="219545"/>
    <lineage>
        <taxon>Eukaryota</taxon>
        <taxon>Metazoa</taxon>
        <taxon>Chordata</taxon>
        <taxon>Craniata</taxon>
        <taxon>Vertebrata</taxon>
        <taxon>Euteleostomi</taxon>
        <taxon>Actinopterygii</taxon>
        <taxon>Neopterygii</taxon>
        <taxon>Teleostei</taxon>
        <taxon>Ostariophysi</taxon>
        <taxon>Siluriformes</taxon>
        <taxon>Ictaluridae</taxon>
        <taxon>Ameiurus</taxon>
    </lineage>
</organism>
<dbReference type="EMBL" id="JAAGNN010000021">
    <property type="protein sequence ID" value="KAF4075399.1"/>
    <property type="molecule type" value="Genomic_DNA"/>
</dbReference>
<evidence type="ECO:0000313" key="1">
    <source>
        <dbReference type="EMBL" id="KAF4075399.1"/>
    </source>
</evidence>
<evidence type="ECO:0000313" key="2">
    <source>
        <dbReference type="Proteomes" id="UP000593565"/>
    </source>
</evidence>
<dbReference type="Proteomes" id="UP000593565">
    <property type="component" value="Unassembled WGS sequence"/>
</dbReference>
<dbReference type="AlphaFoldDB" id="A0A7J6A0F2"/>
<name>A0A7J6A0F2_AMEME</name>
<dbReference type="PANTHER" id="PTHR14241:SF1">
    <property type="entry name" value="INTERFERON-INDUCED PROTEIN 44-RELATED"/>
    <property type="match status" value="1"/>
</dbReference>
<sequence>MVDKVCSLVSEDLKRIYESKNIKAKMEECSVRLGVPLNYIFPVKNYYEEINTNAETDILILTAVTNILEFANDFVKKKKKKV</sequence>
<keyword evidence="2" id="KW-1185">Reference proteome</keyword>
<comment type="caution">
    <text evidence="1">The sequence shown here is derived from an EMBL/GenBank/DDBJ whole genome shotgun (WGS) entry which is preliminary data.</text>
</comment>
<proteinExistence type="predicted"/>